<accession>A0A0J8B5U4</accession>
<feature type="compositionally biased region" description="Polar residues" evidence="1">
    <location>
        <begin position="123"/>
        <end position="132"/>
    </location>
</feature>
<proteinExistence type="predicted"/>
<dbReference type="PANTHER" id="PTHR33671">
    <property type="entry name" value="N-METHYLTRANSFERASE, PUTATIVE (DUF688)-RELATED"/>
    <property type="match status" value="1"/>
</dbReference>
<organism evidence="2 3">
    <name type="scientific">Beta vulgaris subsp. vulgaris</name>
    <name type="common">Beet</name>
    <dbReference type="NCBI Taxonomy" id="3555"/>
    <lineage>
        <taxon>Eukaryota</taxon>
        <taxon>Viridiplantae</taxon>
        <taxon>Streptophyta</taxon>
        <taxon>Embryophyta</taxon>
        <taxon>Tracheophyta</taxon>
        <taxon>Spermatophyta</taxon>
        <taxon>Magnoliopsida</taxon>
        <taxon>eudicotyledons</taxon>
        <taxon>Gunneridae</taxon>
        <taxon>Pentapetalae</taxon>
        <taxon>Caryophyllales</taxon>
        <taxon>Chenopodiaceae</taxon>
        <taxon>Betoideae</taxon>
        <taxon>Beta</taxon>
    </lineage>
</organism>
<dbReference type="Proteomes" id="UP000035740">
    <property type="component" value="Unassembled WGS sequence"/>
</dbReference>
<feature type="compositionally biased region" description="Acidic residues" evidence="1">
    <location>
        <begin position="263"/>
        <end position="278"/>
    </location>
</feature>
<dbReference type="EMBL" id="KQ090384">
    <property type="protein sequence ID" value="KMS96376.1"/>
    <property type="molecule type" value="Genomic_DNA"/>
</dbReference>
<keyword evidence="3" id="KW-1185">Reference proteome</keyword>
<dbReference type="Pfam" id="PF05097">
    <property type="entry name" value="DUF688"/>
    <property type="match status" value="1"/>
</dbReference>
<dbReference type="OMA" id="HEKTMYV"/>
<feature type="region of interest" description="Disordered" evidence="1">
    <location>
        <begin position="434"/>
        <end position="459"/>
    </location>
</feature>
<dbReference type="PANTHER" id="PTHR33671:SF2">
    <property type="entry name" value="N-METHYLTRANSFERASE, PUTATIVE (DUF688)-RELATED"/>
    <property type="match status" value="1"/>
</dbReference>
<dbReference type="Gramene" id="KMS96376">
    <property type="protein sequence ID" value="KMS96376"/>
    <property type="gene ID" value="BVRB_9g225710"/>
</dbReference>
<evidence type="ECO:0000256" key="1">
    <source>
        <dbReference type="SAM" id="MobiDB-lite"/>
    </source>
</evidence>
<feature type="region of interest" description="Disordered" evidence="1">
    <location>
        <begin position="1"/>
        <end position="156"/>
    </location>
</feature>
<dbReference type="AlphaFoldDB" id="A0A0J8B5U4"/>
<feature type="compositionally biased region" description="Basic and acidic residues" evidence="1">
    <location>
        <begin position="139"/>
        <end position="148"/>
    </location>
</feature>
<dbReference type="OrthoDB" id="677721at2759"/>
<feature type="region of interest" description="Disordered" evidence="1">
    <location>
        <begin position="249"/>
        <end position="278"/>
    </location>
</feature>
<feature type="region of interest" description="Disordered" evidence="1">
    <location>
        <begin position="508"/>
        <end position="536"/>
    </location>
</feature>
<feature type="region of interest" description="Disordered" evidence="1">
    <location>
        <begin position="316"/>
        <end position="343"/>
    </location>
</feature>
<name>A0A0J8B5U4_BETVV</name>
<dbReference type="KEGG" id="bvg:104883279"/>
<reference evidence="2 3" key="1">
    <citation type="journal article" date="2014" name="Nature">
        <title>The genome of the recently domesticated crop plant sugar beet (Beta vulgaris).</title>
        <authorList>
            <person name="Dohm J.C."/>
            <person name="Minoche A.E."/>
            <person name="Holtgrawe D."/>
            <person name="Capella-Gutierrez S."/>
            <person name="Zakrzewski F."/>
            <person name="Tafer H."/>
            <person name="Rupp O."/>
            <person name="Sorensen T.R."/>
            <person name="Stracke R."/>
            <person name="Reinhardt R."/>
            <person name="Goesmann A."/>
            <person name="Kraft T."/>
            <person name="Schulz B."/>
            <person name="Stadler P.F."/>
            <person name="Schmidt T."/>
            <person name="Gabaldon T."/>
            <person name="Lehrach H."/>
            <person name="Weisshaar B."/>
            <person name="Himmelbauer H."/>
        </authorList>
    </citation>
    <scope>NUCLEOTIDE SEQUENCE [LARGE SCALE GENOMIC DNA]</scope>
    <source>
        <tissue evidence="2">Taproot</tissue>
    </source>
</reference>
<evidence type="ECO:0000313" key="3">
    <source>
        <dbReference type="Proteomes" id="UP000035740"/>
    </source>
</evidence>
<dbReference type="InterPro" id="IPR007789">
    <property type="entry name" value="DUF688"/>
</dbReference>
<feature type="compositionally biased region" description="Basic and acidic residues" evidence="1">
    <location>
        <begin position="434"/>
        <end position="444"/>
    </location>
</feature>
<evidence type="ECO:0000313" key="2">
    <source>
        <dbReference type="EMBL" id="KMS96376.1"/>
    </source>
</evidence>
<dbReference type="eggNOG" id="ENOG502QS9P">
    <property type="taxonomic scope" value="Eukaryota"/>
</dbReference>
<gene>
    <name evidence="2" type="ORF">BVRB_9g225710</name>
</gene>
<feature type="compositionally biased region" description="Basic and acidic residues" evidence="1">
    <location>
        <begin position="60"/>
        <end position="80"/>
    </location>
</feature>
<feature type="region of interest" description="Disordered" evidence="1">
    <location>
        <begin position="475"/>
        <end position="496"/>
    </location>
</feature>
<sequence>MEGKQLNFNRPLLSVRRGSSVTAPPENERDNTRRNLPPLPYYKSELKSGPVRNPGVVPFKWEHKPGRPKDKNTVQKDSLERLPPTPKLPPGRIINHVQKQTDEILRDTSTYSSRYQAEINDPHSLQNSSHDQVFSEVEGSEKDKEEKGISSSEDDNITYVDARDTLSRNDSFFNCSVSGVSGVDCPASSGAFSDPQTKDFMMDRFLPAAKAVASDTPPFASRRNPVAREQAKPMTKVIKWKKQPPQYYSIPDTLPNSINGEWKDEEEDEEDESDESEDLSVKLCGLMPRFCLLNPIPGMRDHVEEISRVRSVRTRSSNATAYRDNKHKDMIKDNSRGELKRTSHQYAPAPMNESLMDIHLSCNGMARHKSASPQSFLDREKKLLGLPGEPRDFHGSKLNLPQNGHTRFELATPRDTEEITSSVVNPADEKTVYVDSEKMVESRHSNSSTSESRGRNPSVDYSVQDIKSLCCNEEKATLQSESPETEFSTLPTSEKSCLDVSEDMKNLRKDDRDVNSDVETYQPPKPAAKSMKHSEKYSSPLTMTPLLPKSPSESWLSRTLSSRNSSSKSYLANHAFRLSPMDPKRERVLKASNVENLLFQSAGELAPIFEH</sequence>
<protein>
    <submittedName>
        <fullName evidence="2">Uncharacterized protein</fullName>
    </submittedName>
</protein>
<feature type="compositionally biased region" description="Polar residues" evidence="1">
    <location>
        <begin position="477"/>
        <end position="495"/>
    </location>
</feature>
<feature type="compositionally biased region" description="Basic and acidic residues" evidence="1">
    <location>
        <begin position="323"/>
        <end position="341"/>
    </location>
</feature>